<sequence length="312" mass="35869">MKRFVGVTFLSLGFMGLLCGVTFGESYPNGSEGIKGPSLPPPGFYYKMYNVYIKADDLMDTNGDEMSLDFEMKWFVNVHRFIWMYGHIDFLGADIGADIIFPIWHKDTRLVGGPFDFDDNAWRFGDIFFEPLDIIWRGKQYDIGFALGFFLPTGKHTDLKDPGEDMYTTLFTFGVTYYFDKAKTWSFALLPRYEIHGRKREGNDYLTSVGLPDHDTKPGDDFHFEWGLGKTLPKGWEVGLVGYCQWQLEEDKGSTALPGKDRAYATGPEVSFFYPPWMTQFTLRSFWEFGVEGRASGRPEGNRTFFIVTKKF</sequence>
<organism evidence="1">
    <name type="scientific">uncultured Desulfobacterium sp</name>
    <dbReference type="NCBI Taxonomy" id="201089"/>
    <lineage>
        <taxon>Bacteria</taxon>
        <taxon>Pseudomonadati</taxon>
        <taxon>Thermodesulfobacteriota</taxon>
        <taxon>Desulfobacteria</taxon>
        <taxon>Desulfobacterales</taxon>
        <taxon>Desulfobacteriaceae</taxon>
        <taxon>Desulfobacterium</taxon>
        <taxon>environmental samples</taxon>
    </lineage>
</organism>
<dbReference type="AlphaFoldDB" id="A0A445MT78"/>
<accession>A0A445MT78</accession>
<name>A0A445MT78_9BACT</name>
<protein>
    <recommendedName>
        <fullName evidence="2">Transporter</fullName>
    </recommendedName>
</protein>
<reference evidence="1" key="1">
    <citation type="submission" date="2018-01" db="EMBL/GenBank/DDBJ databases">
        <authorList>
            <person name="Regsiter A."/>
            <person name="William W."/>
        </authorList>
    </citation>
    <scope>NUCLEOTIDE SEQUENCE</scope>
    <source>
        <strain evidence="1">TRIP AH-1</strain>
    </source>
</reference>
<evidence type="ECO:0008006" key="2">
    <source>
        <dbReference type="Google" id="ProtNLM"/>
    </source>
</evidence>
<proteinExistence type="predicted"/>
<dbReference type="EMBL" id="OJIN01000051">
    <property type="protein sequence ID" value="SPD72645.1"/>
    <property type="molecule type" value="Genomic_DNA"/>
</dbReference>
<evidence type="ECO:0000313" key="1">
    <source>
        <dbReference type="EMBL" id="SPD72645.1"/>
    </source>
</evidence>
<dbReference type="InterPro" id="IPR025737">
    <property type="entry name" value="FApF"/>
</dbReference>
<gene>
    <name evidence="1" type="ORF">PITCH_A1440001</name>
</gene>
<dbReference type="Pfam" id="PF13557">
    <property type="entry name" value="Phenol_MetA_deg"/>
    <property type="match status" value="1"/>
</dbReference>